<comment type="caution">
    <text evidence="8">The sequence shown here is derived from an EMBL/GenBank/DDBJ whole genome shotgun (WGS) entry which is preliminary data.</text>
</comment>
<dbReference type="PANTHER" id="PTHR47968:SF39">
    <property type="entry name" value="KINESIN-LIKE PROTEIN KIN-7B"/>
    <property type="match status" value="1"/>
</dbReference>
<dbReference type="GO" id="GO:0005524">
    <property type="term" value="F:ATP binding"/>
    <property type="evidence" value="ECO:0007669"/>
    <property type="project" value="InterPro"/>
</dbReference>
<dbReference type="InterPro" id="IPR001752">
    <property type="entry name" value="Kinesin_motor_dom"/>
</dbReference>
<keyword evidence="3" id="KW-0505">Motor protein</keyword>
<feature type="compositionally biased region" description="Basic and acidic residues" evidence="6">
    <location>
        <begin position="516"/>
        <end position="536"/>
    </location>
</feature>
<dbReference type="SUPFAM" id="SSF52540">
    <property type="entry name" value="P-loop containing nucleoside triphosphate hydrolases"/>
    <property type="match status" value="1"/>
</dbReference>
<dbReference type="GO" id="GO:0005874">
    <property type="term" value="C:microtubule"/>
    <property type="evidence" value="ECO:0007669"/>
    <property type="project" value="UniProtKB-KW"/>
</dbReference>
<dbReference type="STRING" id="106549.A0A540M4J3"/>
<feature type="region of interest" description="Disordered" evidence="6">
    <location>
        <begin position="344"/>
        <end position="367"/>
    </location>
</feature>
<reference evidence="8 9" key="1">
    <citation type="journal article" date="2019" name="G3 (Bethesda)">
        <title>Sequencing of a Wild Apple (Malus baccata) Genome Unravels the Differences Between Cultivated and Wild Apple Species Regarding Disease Resistance and Cold Tolerance.</title>
        <authorList>
            <person name="Chen X."/>
        </authorList>
    </citation>
    <scope>NUCLEOTIDE SEQUENCE [LARGE SCALE GENOMIC DNA]</scope>
    <source>
        <strain evidence="9">cv. Shandingzi</strain>
        <tissue evidence="8">Leaves</tissue>
    </source>
</reference>
<dbReference type="Proteomes" id="UP000315295">
    <property type="component" value="Unassembled WGS sequence"/>
</dbReference>
<evidence type="ECO:0000256" key="5">
    <source>
        <dbReference type="SAM" id="Coils"/>
    </source>
</evidence>
<feature type="compositionally biased region" description="Basic and acidic residues" evidence="6">
    <location>
        <begin position="345"/>
        <end position="356"/>
    </location>
</feature>
<comment type="similarity">
    <text evidence="1">Belongs to the TRAFAC class myosin-kinesin ATPase superfamily. Kinesin family. KIN-7 subfamily.</text>
</comment>
<comment type="caution">
    <text evidence="4">Lacks conserved residue(s) required for the propagation of feature annotation.</text>
</comment>
<dbReference type="GO" id="GO:0008017">
    <property type="term" value="F:microtubule binding"/>
    <property type="evidence" value="ECO:0007669"/>
    <property type="project" value="InterPro"/>
</dbReference>
<evidence type="ECO:0000259" key="7">
    <source>
        <dbReference type="PROSITE" id="PS50067"/>
    </source>
</evidence>
<keyword evidence="5" id="KW-0175">Coiled coil</keyword>
<dbReference type="Pfam" id="PF00225">
    <property type="entry name" value="Kinesin"/>
    <property type="match status" value="1"/>
</dbReference>
<evidence type="ECO:0000256" key="1">
    <source>
        <dbReference type="ARBA" id="ARBA00007310"/>
    </source>
</evidence>
<feature type="domain" description="Kinesin motor" evidence="7">
    <location>
        <begin position="1"/>
        <end position="76"/>
    </location>
</feature>
<feature type="region of interest" description="Disordered" evidence="6">
    <location>
        <begin position="174"/>
        <end position="204"/>
    </location>
</feature>
<dbReference type="InterPro" id="IPR027417">
    <property type="entry name" value="P-loop_NTPase"/>
</dbReference>
<feature type="coiled-coil region" evidence="5">
    <location>
        <begin position="118"/>
        <end position="152"/>
    </location>
</feature>
<accession>A0A540M4J3</accession>
<proteinExistence type="inferred from homology"/>
<evidence type="ECO:0000256" key="2">
    <source>
        <dbReference type="ARBA" id="ARBA00022701"/>
    </source>
</evidence>
<dbReference type="Gene3D" id="3.40.850.10">
    <property type="entry name" value="Kinesin motor domain"/>
    <property type="match status" value="1"/>
</dbReference>
<evidence type="ECO:0000256" key="6">
    <source>
        <dbReference type="SAM" id="MobiDB-lite"/>
    </source>
</evidence>
<sequence>MHKGKITNLFIFFHTIKSSLRESSGSVKAFGASLNLVNRAGSERASQTNADGTRLKEGSHINSSLLTLTTVIRKLRHKFVKLYGTHCEHESPCSAVKEVARLGAELPSPEPSYLRSMLEEKDLKIQQMEREMEELKRERDLAQSLLESVRKAKKVQKGSDQCGPSGQVARCLSFPGDNETVPTHSRDTPVTPRSQTRGANRRKAIVRRSVTSTDPSMLVNEIRKLEQIQKQLGDEANRAALEVLHEEVDLHQLGNKETAETIAKLQSEIKEIQAVRSISEESVTGDGANLKDEISRWQTQAEDIKSLERKLENVQKSIDQLVISFSNMQLLVMTVVGSCKVTSPKSDEKGTCKSSKEGSPAMQHSSTVNVKKMQRMFKNAAEENIRSIKSYVTELKERVTKLSYQKHLLLCQVIALEKDQEAGIDETDNIDESLPGTWELTFEEDRKEIIMLWHLCHVSIIHRTQFYLLFKGEPSDQIYMEVELRRLLWLEQHFSDLGNASPALLGDEPAGSVSARGRERNAVREMGDSARRKTEEAAAGEQVVDRPPITCKTCRKALKLLRSWSASVNRVSTFARGCLN</sequence>
<dbReference type="InterPro" id="IPR021881">
    <property type="entry name" value="NACK_C"/>
</dbReference>
<dbReference type="EMBL" id="VIEB01000360">
    <property type="protein sequence ID" value="TQD93670.1"/>
    <property type="molecule type" value="Genomic_DNA"/>
</dbReference>
<dbReference type="PANTHER" id="PTHR47968">
    <property type="entry name" value="CENTROMERE PROTEIN E"/>
    <property type="match status" value="1"/>
</dbReference>
<keyword evidence="2" id="KW-0493">Microtubule</keyword>
<dbReference type="InterPro" id="IPR036961">
    <property type="entry name" value="Kinesin_motor_dom_sf"/>
</dbReference>
<organism evidence="8 9">
    <name type="scientific">Malus baccata</name>
    <name type="common">Siberian crab apple</name>
    <name type="synonym">Pyrus baccata</name>
    <dbReference type="NCBI Taxonomy" id="106549"/>
    <lineage>
        <taxon>Eukaryota</taxon>
        <taxon>Viridiplantae</taxon>
        <taxon>Streptophyta</taxon>
        <taxon>Embryophyta</taxon>
        <taxon>Tracheophyta</taxon>
        <taxon>Spermatophyta</taxon>
        <taxon>Magnoliopsida</taxon>
        <taxon>eudicotyledons</taxon>
        <taxon>Gunneridae</taxon>
        <taxon>Pentapetalae</taxon>
        <taxon>rosids</taxon>
        <taxon>fabids</taxon>
        <taxon>Rosales</taxon>
        <taxon>Rosaceae</taxon>
        <taxon>Amygdaloideae</taxon>
        <taxon>Maleae</taxon>
        <taxon>Malus</taxon>
    </lineage>
</organism>
<dbReference type="AlphaFoldDB" id="A0A540M4J3"/>
<dbReference type="InterPro" id="IPR027640">
    <property type="entry name" value="Kinesin-like_fam"/>
</dbReference>
<gene>
    <name evidence="8" type="ORF">C1H46_020674</name>
</gene>
<evidence type="ECO:0000313" key="9">
    <source>
        <dbReference type="Proteomes" id="UP000315295"/>
    </source>
</evidence>
<feature type="region of interest" description="Disordered" evidence="6">
    <location>
        <begin position="508"/>
        <end position="542"/>
    </location>
</feature>
<dbReference type="GO" id="GO:0003777">
    <property type="term" value="F:microtubule motor activity"/>
    <property type="evidence" value="ECO:0007669"/>
    <property type="project" value="InterPro"/>
</dbReference>
<protein>
    <recommendedName>
        <fullName evidence="7">Kinesin motor domain-containing protein</fullName>
    </recommendedName>
</protein>
<dbReference type="PROSITE" id="PS50067">
    <property type="entry name" value="KINESIN_MOTOR_2"/>
    <property type="match status" value="1"/>
</dbReference>
<feature type="coiled-coil region" evidence="5">
    <location>
        <begin position="222"/>
        <end position="275"/>
    </location>
</feature>
<keyword evidence="9" id="KW-1185">Reference proteome</keyword>
<dbReference type="Pfam" id="PF11995">
    <property type="entry name" value="DUF3490"/>
    <property type="match status" value="1"/>
</dbReference>
<evidence type="ECO:0000313" key="8">
    <source>
        <dbReference type="EMBL" id="TQD93670.1"/>
    </source>
</evidence>
<dbReference type="GO" id="GO:0007018">
    <property type="term" value="P:microtubule-based movement"/>
    <property type="evidence" value="ECO:0007669"/>
    <property type="project" value="InterPro"/>
</dbReference>
<evidence type="ECO:0000256" key="4">
    <source>
        <dbReference type="PROSITE-ProRule" id="PRU00283"/>
    </source>
</evidence>
<name>A0A540M4J3_MALBA</name>
<evidence type="ECO:0000256" key="3">
    <source>
        <dbReference type="ARBA" id="ARBA00023175"/>
    </source>
</evidence>